<keyword evidence="1 2" id="KW-0175">Coiled coil</keyword>
<dbReference type="GO" id="GO:0051286">
    <property type="term" value="C:cell tip"/>
    <property type="evidence" value="ECO:0007669"/>
    <property type="project" value="TreeGrafter"/>
</dbReference>
<feature type="region of interest" description="Disordered" evidence="3">
    <location>
        <begin position="580"/>
        <end position="718"/>
    </location>
</feature>
<dbReference type="Pfam" id="PF06428">
    <property type="entry name" value="Sec2p"/>
    <property type="match status" value="1"/>
</dbReference>
<feature type="compositionally biased region" description="Pro residues" evidence="3">
    <location>
        <begin position="633"/>
        <end position="643"/>
    </location>
</feature>
<feature type="compositionally biased region" description="Acidic residues" evidence="3">
    <location>
        <begin position="607"/>
        <end position="616"/>
    </location>
</feature>
<evidence type="ECO:0000256" key="3">
    <source>
        <dbReference type="SAM" id="MobiDB-lite"/>
    </source>
</evidence>
<organism evidence="5 6">
    <name type="scientific">Coniochaeta ligniaria NRRL 30616</name>
    <dbReference type="NCBI Taxonomy" id="1408157"/>
    <lineage>
        <taxon>Eukaryota</taxon>
        <taxon>Fungi</taxon>
        <taxon>Dikarya</taxon>
        <taxon>Ascomycota</taxon>
        <taxon>Pezizomycotina</taxon>
        <taxon>Sordariomycetes</taxon>
        <taxon>Sordariomycetidae</taxon>
        <taxon>Coniochaetales</taxon>
        <taxon>Coniochaetaceae</taxon>
        <taxon>Coniochaeta</taxon>
    </lineage>
</organism>
<gene>
    <name evidence="5" type="ORF">CONLIGDRAFT_630604</name>
</gene>
<feature type="coiled-coil region" evidence="2">
    <location>
        <begin position="134"/>
        <end position="161"/>
    </location>
</feature>
<evidence type="ECO:0000256" key="2">
    <source>
        <dbReference type="SAM" id="Coils"/>
    </source>
</evidence>
<dbReference type="InterPro" id="IPR009449">
    <property type="entry name" value="Sec2_N"/>
</dbReference>
<reference evidence="5 6" key="1">
    <citation type="submission" date="2016-10" db="EMBL/GenBank/DDBJ databases">
        <title>Draft genome sequence of Coniochaeta ligniaria NRRL30616, a lignocellulolytic fungus for bioabatement of inhibitors in plant biomass hydrolysates.</title>
        <authorList>
            <consortium name="DOE Joint Genome Institute"/>
            <person name="Jimenez D.J."/>
            <person name="Hector R.E."/>
            <person name="Riley R."/>
            <person name="Sun H."/>
            <person name="Grigoriev I.V."/>
            <person name="Van Elsas J.D."/>
            <person name="Nichols N.N."/>
        </authorList>
    </citation>
    <scope>NUCLEOTIDE SEQUENCE [LARGE SCALE GENOMIC DNA]</scope>
    <source>
        <strain evidence="5 6">NRRL 30616</strain>
    </source>
</reference>
<dbReference type="CDD" id="cd21044">
    <property type="entry name" value="Rab11BD_RAB3IP_like"/>
    <property type="match status" value="1"/>
</dbReference>
<dbReference type="Proteomes" id="UP000182658">
    <property type="component" value="Unassembled WGS sequence"/>
</dbReference>
<dbReference type="SUPFAM" id="SSF144284">
    <property type="entry name" value="Sec2 N-terminal region"/>
    <property type="match status" value="1"/>
</dbReference>
<dbReference type="STRING" id="1408157.A0A1J7JSB6"/>
<feature type="region of interest" description="Disordered" evidence="3">
    <location>
        <begin position="377"/>
        <end position="420"/>
    </location>
</feature>
<keyword evidence="6" id="KW-1185">Reference proteome</keyword>
<dbReference type="InterPro" id="IPR040351">
    <property type="entry name" value="RAB3IL/RAB3IP/Sec2"/>
</dbReference>
<evidence type="ECO:0000256" key="1">
    <source>
        <dbReference type="ARBA" id="ARBA00023054"/>
    </source>
</evidence>
<dbReference type="InParanoid" id="A0A1J7JSB6"/>
<feature type="domain" description="GDP/GTP exchange factor Sec2 N-terminal" evidence="4">
    <location>
        <begin position="127"/>
        <end position="270"/>
    </location>
</feature>
<dbReference type="PANTHER" id="PTHR14430:SF0">
    <property type="entry name" value="SEC2P DOMAIN-CONTAINING PROTEIN"/>
    <property type="match status" value="1"/>
</dbReference>
<feature type="region of interest" description="Disordered" evidence="3">
    <location>
        <begin position="32"/>
        <end position="109"/>
    </location>
</feature>
<name>A0A1J7JSB6_9PEZI</name>
<feature type="compositionally biased region" description="Basic and acidic residues" evidence="3">
    <location>
        <begin position="617"/>
        <end position="627"/>
    </location>
</feature>
<feature type="compositionally biased region" description="Low complexity" evidence="3">
    <location>
        <begin position="377"/>
        <end position="391"/>
    </location>
</feature>
<feature type="compositionally biased region" description="Low complexity" evidence="3">
    <location>
        <begin position="400"/>
        <end position="416"/>
    </location>
</feature>
<dbReference type="Pfam" id="PF25555">
    <property type="entry name" value="RAB3A-like_C"/>
    <property type="match status" value="1"/>
</dbReference>
<dbReference type="GO" id="GO:0005085">
    <property type="term" value="F:guanyl-nucleotide exchange factor activity"/>
    <property type="evidence" value="ECO:0007669"/>
    <property type="project" value="InterPro"/>
</dbReference>
<protein>
    <recommendedName>
        <fullName evidence="4">GDP/GTP exchange factor Sec2 N-terminal domain-containing protein</fullName>
    </recommendedName>
</protein>
<dbReference type="AlphaFoldDB" id="A0A1J7JSB6"/>
<evidence type="ECO:0000259" key="4">
    <source>
        <dbReference type="Pfam" id="PF06428"/>
    </source>
</evidence>
<dbReference type="GO" id="GO:0070319">
    <property type="term" value="C:Golgi to plasma membrane transport vesicle"/>
    <property type="evidence" value="ECO:0007669"/>
    <property type="project" value="TreeGrafter"/>
</dbReference>
<dbReference type="OrthoDB" id="1748564at2759"/>
<evidence type="ECO:0000313" key="5">
    <source>
        <dbReference type="EMBL" id="OIW30650.1"/>
    </source>
</evidence>
<feature type="coiled-coil region" evidence="2">
    <location>
        <begin position="191"/>
        <end position="272"/>
    </location>
</feature>
<dbReference type="Gene3D" id="6.10.140.910">
    <property type="match status" value="1"/>
</dbReference>
<evidence type="ECO:0000313" key="6">
    <source>
        <dbReference type="Proteomes" id="UP000182658"/>
    </source>
</evidence>
<feature type="compositionally biased region" description="Basic and acidic residues" evidence="3">
    <location>
        <begin position="672"/>
        <end position="681"/>
    </location>
</feature>
<accession>A0A1J7JSB6</accession>
<dbReference type="GO" id="GO:0006887">
    <property type="term" value="P:exocytosis"/>
    <property type="evidence" value="ECO:0007669"/>
    <property type="project" value="TreeGrafter"/>
</dbReference>
<sequence>MANSLWLRFMGSVAWPSTNGGGRRFGHVRSLSAITRPSDSKPSSPSTGSAMATERPSSASPPLPNRPTRSHSSHSPLEDHDLSTIPDPRSRAMSPASGEGSPNEKHSDLDNEVTALSTKLINAINHQTSLDDSLSSARLELSQAQQKIRQLEDQIARQQEMLAGDVWIRRKTAEADRTKLLAALALEKKTRLDEERQRKKMELELESLTTALFEEANKMVIEAKELARQEQEALQHKNDLLRAQLQDTEGLLKSQQEQLSALKHVMETMNAELDDQTAHTGPSSPGFGKFSRLDVNHSEPALDSAPHSAVADPIPLSPSYPTSFSHLLQPVLSTDLTAFTDFKDLLRVSKRFSAHRVSTGSQATGLVGLGLGHTSSVKSTGSASSMSTAGTPVSQSAPHTPNTPASTASMSSPATPVNLPPLKDTKFYKRALVEDIEPTLRLDLAPGLSWLARRTVLSAVTDGSLVVEPVPTTMPRLVKTKPPQLDPCSLCGEARKDEDHLRNHRFRTSESETAQRYPLCKYCLGRLRSTCDYISFLRIVKDGHWHAEDEDAEKAAWEESVRLREQMFWSRIGGGVIPATAGGAAGNQTTVPPTPVTPVAPFTTDEPNTDGSDDKEDLSPTEKRENEVNSIPAKPPPPLPPRARPVVSTIKPAPPPENDTLAEATEAGHSGSDAEKVEAKTASEPSDNPTPTPGDGPSEKDEPKRLSVTIPGAYDSSS</sequence>
<feature type="compositionally biased region" description="Low complexity" evidence="3">
    <location>
        <begin position="40"/>
        <end position="49"/>
    </location>
</feature>
<proteinExistence type="predicted"/>
<dbReference type="EMBL" id="KV875096">
    <property type="protein sequence ID" value="OIW30650.1"/>
    <property type="molecule type" value="Genomic_DNA"/>
</dbReference>
<dbReference type="PANTHER" id="PTHR14430">
    <property type="entry name" value="RABIN3-RELATED"/>
    <property type="match status" value="1"/>
</dbReference>